<proteinExistence type="predicted"/>
<dbReference type="AlphaFoldDB" id="A0AAD9EB30"/>
<evidence type="ECO:0000256" key="1">
    <source>
        <dbReference type="SAM" id="Phobius"/>
    </source>
</evidence>
<keyword evidence="1" id="KW-0812">Transmembrane</keyword>
<keyword evidence="3" id="KW-1185">Reference proteome</keyword>
<accession>A0AAD9EB30</accession>
<organism evidence="2 3">
    <name type="scientific">Colletotrichum chrysophilum</name>
    <dbReference type="NCBI Taxonomy" id="1836956"/>
    <lineage>
        <taxon>Eukaryota</taxon>
        <taxon>Fungi</taxon>
        <taxon>Dikarya</taxon>
        <taxon>Ascomycota</taxon>
        <taxon>Pezizomycotina</taxon>
        <taxon>Sordariomycetes</taxon>
        <taxon>Hypocreomycetidae</taxon>
        <taxon>Glomerellales</taxon>
        <taxon>Glomerellaceae</taxon>
        <taxon>Colletotrichum</taxon>
        <taxon>Colletotrichum gloeosporioides species complex</taxon>
    </lineage>
</organism>
<dbReference type="Proteomes" id="UP001243330">
    <property type="component" value="Unassembled WGS sequence"/>
</dbReference>
<feature type="transmembrane region" description="Helical" evidence="1">
    <location>
        <begin position="12"/>
        <end position="35"/>
    </location>
</feature>
<comment type="caution">
    <text evidence="2">The sequence shown here is derived from an EMBL/GenBank/DDBJ whole genome shotgun (WGS) entry which is preliminary data.</text>
</comment>
<evidence type="ECO:0000313" key="3">
    <source>
        <dbReference type="Proteomes" id="UP001243330"/>
    </source>
</evidence>
<protein>
    <submittedName>
        <fullName evidence="2">Uncharacterized protein</fullName>
    </submittedName>
</protein>
<keyword evidence="1" id="KW-0472">Membrane</keyword>
<name>A0AAD9EB30_9PEZI</name>
<evidence type="ECO:0000313" key="2">
    <source>
        <dbReference type="EMBL" id="KAK1841202.1"/>
    </source>
</evidence>
<gene>
    <name evidence="2" type="ORF">CCHR01_16158</name>
</gene>
<keyword evidence="1" id="KW-1133">Transmembrane helix</keyword>
<sequence length="67" mass="7701">MSSNPAPYSDFWSGALFGFMAGVVAIIFIASLVAVKFFQRNDIYDVDHWKLNVKVPFTTTWMNMGYW</sequence>
<reference evidence="2" key="1">
    <citation type="submission" date="2023-01" db="EMBL/GenBank/DDBJ databases">
        <title>Colletotrichum chrysophilum M932 genome sequence.</title>
        <authorList>
            <person name="Baroncelli R."/>
        </authorList>
    </citation>
    <scope>NUCLEOTIDE SEQUENCE</scope>
    <source>
        <strain evidence="2">M932</strain>
    </source>
</reference>
<dbReference type="EMBL" id="JAQOWY010000498">
    <property type="protein sequence ID" value="KAK1841202.1"/>
    <property type="molecule type" value="Genomic_DNA"/>
</dbReference>